<name>A0A1C5AEQ2_9ACTN</name>
<dbReference type="RefSeq" id="WP_091614143.1">
    <property type="nucleotide sequence ID" value="NZ_FMCX01000009.1"/>
</dbReference>
<keyword evidence="1" id="KW-0472">Membrane</keyword>
<keyword evidence="1" id="KW-1133">Transmembrane helix</keyword>
<evidence type="ECO:0000256" key="1">
    <source>
        <dbReference type="SAM" id="Phobius"/>
    </source>
</evidence>
<sequence length="281" mass="28875">MNQQVFDEFIGTPPPSTVDVDRIIERQRRGSLLRRAAGAGSALAVAGVAVSVGVALGGGAGPRPAPPAAAPTVPVSAVPSASASAAGLRLDPSSPQAIQRTLDGLRVALEEAVAGAAPDVRWIYMPDVPGEKRLPDGHPAMRAERDPVGFVARSGLARRGGKAGLYMWVRPSGCGSPGATGSTSCSPPIECDDSMEPGSCHASTTPDGLEVVETTETTPARAGGKYRFYQVQVKLPQGYHLRLLAVNYFGGDGSAVSTATPLLTRAELRSAATAVASRVAR</sequence>
<evidence type="ECO:0000313" key="3">
    <source>
        <dbReference type="Proteomes" id="UP000199504"/>
    </source>
</evidence>
<protein>
    <submittedName>
        <fullName evidence="2">Uncharacterized protein</fullName>
    </submittedName>
</protein>
<dbReference type="Proteomes" id="UP000199504">
    <property type="component" value="Unassembled WGS sequence"/>
</dbReference>
<keyword evidence="3" id="KW-1185">Reference proteome</keyword>
<dbReference type="AlphaFoldDB" id="A0A1C5AEQ2"/>
<proteinExistence type="predicted"/>
<feature type="transmembrane region" description="Helical" evidence="1">
    <location>
        <begin position="36"/>
        <end position="57"/>
    </location>
</feature>
<dbReference type="EMBL" id="FMCX01000009">
    <property type="protein sequence ID" value="SCF43708.1"/>
    <property type="molecule type" value="Genomic_DNA"/>
</dbReference>
<organism evidence="2 3">
    <name type="scientific">Micromonospora mirobrigensis</name>
    <dbReference type="NCBI Taxonomy" id="262898"/>
    <lineage>
        <taxon>Bacteria</taxon>
        <taxon>Bacillati</taxon>
        <taxon>Actinomycetota</taxon>
        <taxon>Actinomycetes</taxon>
        <taxon>Micromonosporales</taxon>
        <taxon>Micromonosporaceae</taxon>
        <taxon>Micromonospora</taxon>
    </lineage>
</organism>
<keyword evidence="1" id="KW-0812">Transmembrane</keyword>
<accession>A0A1C5AEQ2</accession>
<dbReference type="OrthoDB" id="3296186at2"/>
<dbReference type="STRING" id="262898.GA0070564_109147"/>
<reference evidence="3" key="1">
    <citation type="submission" date="2016-06" db="EMBL/GenBank/DDBJ databases">
        <authorList>
            <person name="Varghese N."/>
            <person name="Submissions Spin"/>
        </authorList>
    </citation>
    <scope>NUCLEOTIDE SEQUENCE [LARGE SCALE GENOMIC DNA]</scope>
    <source>
        <strain evidence="3">DSM 44830</strain>
    </source>
</reference>
<evidence type="ECO:0000313" key="2">
    <source>
        <dbReference type="EMBL" id="SCF43708.1"/>
    </source>
</evidence>
<gene>
    <name evidence="2" type="ORF">GA0070564_109147</name>
</gene>